<evidence type="ECO:0000256" key="1">
    <source>
        <dbReference type="ARBA" id="ARBA00022714"/>
    </source>
</evidence>
<evidence type="ECO:0000256" key="2">
    <source>
        <dbReference type="ARBA" id="ARBA00022723"/>
    </source>
</evidence>
<evidence type="ECO:0000313" key="8">
    <source>
        <dbReference type="Proteomes" id="UP000666240"/>
    </source>
</evidence>
<dbReference type="EMBL" id="JAGIYY010000002">
    <property type="protein sequence ID" value="MBP0438707.1"/>
    <property type="molecule type" value="Genomic_DNA"/>
</dbReference>
<dbReference type="GO" id="GO:0016491">
    <property type="term" value="F:oxidoreductase activity"/>
    <property type="evidence" value="ECO:0007669"/>
    <property type="project" value="UniProtKB-KW"/>
</dbReference>
<organism evidence="7 8">
    <name type="scientific">Tianweitania sediminis</name>
    <dbReference type="NCBI Taxonomy" id="1502156"/>
    <lineage>
        <taxon>Bacteria</taxon>
        <taxon>Pseudomonadati</taxon>
        <taxon>Pseudomonadota</taxon>
        <taxon>Alphaproteobacteria</taxon>
        <taxon>Hyphomicrobiales</taxon>
        <taxon>Phyllobacteriaceae</taxon>
        <taxon>Tianweitania</taxon>
    </lineage>
</organism>
<gene>
    <name evidence="7" type="ORF">J5Y06_08610</name>
</gene>
<dbReference type="PANTHER" id="PTHR21266">
    <property type="entry name" value="IRON-SULFUR DOMAIN CONTAINING PROTEIN"/>
    <property type="match status" value="1"/>
</dbReference>
<dbReference type="Proteomes" id="UP000666240">
    <property type="component" value="Unassembled WGS sequence"/>
</dbReference>
<dbReference type="RefSeq" id="WP_209334729.1">
    <property type="nucleotide sequence ID" value="NZ_JAGIYY010000002.1"/>
</dbReference>
<reference evidence="7" key="1">
    <citation type="submission" date="2021-03" db="EMBL/GenBank/DDBJ databases">
        <title>Genome sequencing and assembly of Tianweitania sediminis.</title>
        <authorList>
            <person name="Chhetri G."/>
        </authorList>
    </citation>
    <scope>NUCLEOTIDE SEQUENCE</scope>
    <source>
        <strain evidence="7">Z8</strain>
    </source>
</reference>
<comment type="caution">
    <text evidence="7">The sequence shown here is derived from an EMBL/GenBank/DDBJ whole genome shotgun (WGS) entry which is preliminary data.</text>
</comment>
<keyword evidence="5" id="KW-0411">Iron-sulfur</keyword>
<evidence type="ECO:0000256" key="4">
    <source>
        <dbReference type="ARBA" id="ARBA00023004"/>
    </source>
</evidence>
<dbReference type="Pfam" id="PF00355">
    <property type="entry name" value="Rieske"/>
    <property type="match status" value="1"/>
</dbReference>
<evidence type="ECO:0000313" key="7">
    <source>
        <dbReference type="EMBL" id="MBP0438707.1"/>
    </source>
</evidence>
<keyword evidence="8" id="KW-1185">Reference proteome</keyword>
<evidence type="ECO:0000256" key="5">
    <source>
        <dbReference type="ARBA" id="ARBA00023014"/>
    </source>
</evidence>
<keyword evidence="4" id="KW-0408">Iron</keyword>
<sequence length="150" mass="16476">MNARDDAELGDALEPGAPDTWIRAANSADLEIPRPVIPVTLFGQRLVLFRDDEGELGLIGRHCPHRGADLCFGRREDNGLRCPFHGWHFDRNGQCVEQPAEPADSTMYKTIKLPSYPVVEKDGAILTYMGKGEPPRDVVVPAQPAASATR</sequence>
<name>A0A8J7R0B8_9HYPH</name>
<dbReference type="PROSITE" id="PS51296">
    <property type="entry name" value="RIESKE"/>
    <property type="match status" value="1"/>
</dbReference>
<dbReference type="PANTHER" id="PTHR21266:SF59">
    <property type="entry name" value="BLR4922 PROTEIN"/>
    <property type="match status" value="1"/>
</dbReference>
<dbReference type="InterPro" id="IPR050584">
    <property type="entry name" value="Cholesterol_7-desaturase"/>
</dbReference>
<dbReference type="GO" id="GO:0051537">
    <property type="term" value="F:2 iron, 2 sulfur cluster binding"/>
    <property type="evidence" value="ECO:0007669"/>
    <property type="project" value="UniProtKB-KW"/>
</dbReference>
<dbReference type="Gene3D" id="2.102.10.10">
    <property type="entry name" value="Rieske [2Fe-2S] iron-sulphur domain"/>
    <property type="match status" value="1"/>
</dbReference>
<protein>
    <submittedName>
        <fullName evidence="7">Rieske 2Fe-2S domain-containing protein</fullName>
    </submittedName>
</protein>
<evidence type="ECO:0000256" key="3">
    <source>
        <dbReference type="ARBA" id="ARBA00023002"/>
    </source>
</evidence>
<dbReference type="GO" id="GO:0046872">
    <property type="term" value="F:metal ion binding"/>
    <property type="evidence" value="ECO:0007669"/>
    <property type="project" value="UniProtKB-KW"/>
</dbReference>
<keyword evidence="3" id="KW-0560">Oxidoreductase</keyword>
<keyword evidence="1" id="KW-0001">2Fe-2S</keyword>
<feature type="domain" description="Rieske" evidence="6">
    <location>
        <begin position="22"/>
        <end position="127"/>
    </location>
</feature>
<accession>A0A8J7R0B8</accession>
<dbReference type="SUPFAM" id="SSF50022">
    <property type="entry name" value="ISP domain"/>
    <property type="match status" value="1"/>
</dbReference>
<keyword evidence="2" id="KW-0479">Metal-binding</keyword>
<dbReference type="InterPro" id="IPR017941">
    <property type="entry name" value="Rieske_2Fe-2S"/>
</dbReference>
<proteinExistence type="predicted"/>
<evidence type="ECO:0000259" key="6">
    <source>
        <dbReference type="PROSITE" id="PS51296"/>
    </source>
</evidence>
<dbReference type="InterPro" id="IPR036922">
    <property type="entry name" value="Rieske_2Fe-2S_sf"/>
</dbReference>
<dbReference type="AlphaFoldDB" id="A0A8J7R0B8"/>